<dbReference type="NCBIfam" id="TIGR00254">
    <property type="entry name" value="GGDEF"/>
    <property type="match status" value="1"/>
</dbReference>
<evidence type="ECO:0000256" key="2">
    <source>
        <dbReference type="ARBA" id="ARBA00034247"/>
    </source>
</evidence>
<dbReference type="Proteomes" id="UP001501337">
    <property type="component" value="Unassembled WGS sequence"/>
</dbReference>
<dbReference type="InterPro" id="IPR043128">
    <property type="entry name" value="Rev_trsase/Diguanyl_cyclase"/>
</dbReference>
<dbReference type="Pfam" id="PF00990">
    <property type="entry name" value="GGDEF"/>
    <property type="match status" value="1"/>
</dbReference>
<evidence type="ECO:0000313" key="5">
    <source>
        <dbReference type="Proteomes" id="UP001501337"/>
    </source>
</evidence>
<dbReference type="CDD" id="cd01949">
    <property type="entry name" value="GGDEF"/>
    <property type="match status" value="1"/>
</dbReference>
<name>A0ABP7QB47_9GAMM</name>
<dbReference type="InterPro" id="IPR000160">
    <property type="entry name" value="GGDEF_dom"/>
</dbReference>
<keyword evidence="5" id="KW-1185">Reference proteome</keyword>
<dbReference type="PANTHER" id="PTHR45138:SF9">
    <property type="entry name" value="DIGUANYLATE CYCLASE DGCM-RELATED"/>
    <property type="match status" value="1"/>
</dbReference>
<feature type="domain" description="GGDEF" evidence="3">
    <location>
        <begin position="162"/>
        <end position="294"/>
    </location>
</feature>
<accession>A0ABP7QB47</accession>
<evidence type="ECO:0000313" key="4">
    <source>
        <dbReference type="EMBL" id="GAA3979654.1"/>
    </source>
</evidence>
<dbReference type="Gene3D" id="3.30.70.270">
    <property type="match status" value="1"/>
</dbReference>
<gene>
    <name evidence="4" type="ORF">GCM10022278_40210</name>
</gene>
<dbReference type="InterPro" id="IPR050469">
    <property type="entry name" value="Diguanylate_Cyclase"/>
</dbReference>
<sequence>MVEKNIITLASSREPRSLKLDRLNQSLIRKLQTSLDLAELLDIFFSEAADWLSIDRMKYSYQGRNTTLARNEKARHSANYGLKLEGQQLGELTIFRSSKLGADELNDFECMLSALIYPLRNAIRYQAALDLAMRDPLTGIANKMAMDGQLQREIALVFRHAEPMSVIMLDLDFFKMVNDTYGHMAGDAVLMQTATIMQEVCRESDFPFRFGGEEFGIILPKTDAEGASIIAERLRLKIESHRFSFNGATIPCTASFGVSAYKPEDTRSDLLSRADRALYKAKQSGRNKVLIDLG</sequence>
<dbReference type="EMBL" id="BAABBO010000024">
    <property type="protein sequence ID" value="GAA3979654.1"/>
    <property type="molecule type" value="Genomic_DNA"/>
</dbReference>
<organism evidence="4 5">
    <name type="scientific">Allohahella marinimesophila</name>
    <dbReference type="NCBI Taxonomy" id="1054972"/>
    <lineage>
        <taxon>Bacteria</taxon>
        <taxon>Pseudomonadati</taxon>
        <taxon>Pseudomonadota</taxon>
        <taxon>Gammaproteobacteria</taxon>
        <taxon>Oceanospirillales</taxon>
        <taxon>Hahellaceae</taxon>
        <taxon>Allohahella</taxon>
    </lineage>
</organism>
<reference evidence="5" key="1">
    <citation type="journal article" date="2019" name="Int. J. Syst. Evol. Microbiol.">
        <title>The Global Catalogue of Microorganisms (GCM) 10K type strain sequencing project: providing services to taxonomists for standard genome sequencing and annotation.</title>
        <authorList>
            <consortium name="The Broad Institute Genomics Platform"/>
            <consortium name="The Broad Institute Genome Sequencing Center for Infectious Disease"/>
            <person name="Wu L."/>
            <person name="Ma J."/>
        </authorList>
    </citation>
    <scope>NUCLEOTIDE SEQUENCE [LARGE SCALE GENOMIC DNA]</scope>
    <source>
        <strain evidence="5">JCM 17555</strain>
    </source>
</reference>
<evidence type="ECO:0000256" key="1">
    <source>
        <dbReference type="ARBA" id="ARBA00012528"/>
    </source>
</evidence>
<dbReference type="PROSITE" id="PS50887">
    <property type="entry name" value="GGDEF"/>
    <property type="match status" value="1"/>
</dbReference>
<comment type="catalytic activity">
    <reaction evidence="2">
        <text>2 GTP = 3',3'-c-di-GMP + 2 diphosphate</text>
        <dbReference type="Rhea" id="RHEA:24898"/>
        <dbReference type="ChEBI" id="CHEBI:33019"/>
        <dbReference type="ChEBI" id="CHEBI:37565"/>
        <dbReference type="ChEBI" id="CHEBI:58805"/>
        <dbReference type="EC" id="2.7.7.65"/>
    </reaction>
</comment>
<evidence type="ECO:0000259" key="3">
    <source>
        <dbReference type="PROSITE" id="PS50887"/>
    </source>
</evidence>
<dbReference type="PANTHER" id="PTHR45138">
    <property type="entry name" value="REGULATORY COMPONENTS OF SENSORY TRANSDUCTION SYSTEM"/>
    <property type="match status" value="1"/>
</dbReference>
<dbReference type="SUPFAM" id="SSF55073">
    <property type="entry name" value="Nucleotide cyclase"/>
    <property type="match status" value="1"/>
</dbReference>
<dbReference type="SMART" id="SM00267">
    <property type="entry name" value="GGDEF"/>
    <property type="match status" value="1"/>
</dbReference>
<proteinExistence type="predicted"/>
<dbReference type="InterPro" id="IPR029787">
    <property type="entry name" value="Nucleotide_cyclase"/>
</dbReference>
<dbReference type="EC" id="2.7.7.65" evidence="1"/>
<comment type="caution">
    <text evidence="4">The sequence shown here is derived from an EMBL/GenBank/DDBJ whole genome shotgun (WGS) entry which is preliminary data.</text>
</comment>
<protein>
    <recommendedName>
        <fullName evidence="1">diguanylate cyclase</fullName>
        <ecNumber evidence="1">2.7.7.65</ecNumber>
    </recommendedName>
</protein>